<dbReference type="Pfam" id="PF02475">
    <property type="entry name" value="TRM5-TYW2_MTfase"/>
    <property type="match status" value="1"/>
</dbReference>
<keyword evidence="3 10" id="KW-0489">Methyltransferase</keyword>
<dbReference type="STRING" id="1353952.A0A165K368"/>
<evidence type="ECO:0000256" key="10">
    <source>
        <dbReference type="HAMAP-Rule" id="MF_03152"/>
    </source>
</evidence>
<proteinExistence type="inferred from homology"/>
<evidence type="ECO:0000256" key="4">
    <source>
        <dbReference type="ARBA" id="ARBA00022679"/>
    </source>
</evidence>
<dbReference type="GO" id="GO:0070901">
    <property type="term" value="P:mitochondrial tRNA methylation"/>
    <property type="evidence" value="ECO:0007669"/>
    <property type="project" value="UniProtKB-ARBA"/>
</dbReference>
<protein>
    <recommendedName>
        <fullName evidence="10">tRNA (guanine(37)-N1)-methyltransferase</fullName>
        <ecNumber evidence="10">2.1.1.228</ecNumber>
    </recommendedName>
    <alternativeName>
        <fullName evidence="10">M1G-methyltransferase</fullName>
    </alternativeName>
    <alternativeName>
        <fullName evidence="10">tRNA [GM37] methyltransferase</fullName>
    </alternativeName>
    <alternativeName>
        <fullName evidence="10">tRNA methyltransferase 5</fullName>
    </alternativeName>
</protein>
<dbReference type="SUPFAM" id="SSF53335">
    <property type="entry name" value="S-adenosyl-L-methionine-dependent methyltransferases"/>
    <property type="match status" value="1"/>
</dbReference>
<comment type="subcellular location">
    <subcellularLocation>
        <location evidence="10">Mitochondrion matrix</location>
    </subcellularLocation>
    <subcellularLocation>
        <location evidence="10">Nucleus</location>
    </subcellularLocation>
    <subcellularLocation>
        <location evidence="10">Cytoplasm</location>
    </subcellularLocation>
    <text evidence="10">Predominantly in the mitochondria and in the nucleus.</text>
</comment>
<dbReference type="InterPro" id="IPR056744">
    <property type="entry name" value="TRM5/TYW2-like_N"/>
</dbReference>
<dbReference type="HAMAP" id="MF_03152">
    <property type="entry name" value="TRM5"/>
    <property type="match status" value="1"/>
</dbReference>
<feature type="binding site" evidence="10">
    <location>
        <begin position="319"/>
        <end position="320"/>
    </location>
    <ligand>
        <name>S-adenosyl-L-methionine</name>
        <dbReference type="ChEBI" id="CHEBI:59789"/>
    </ligand>
</feature>
<dbReference type="FunCoup" id="A0A165K368">
    <property type="interactions" value="350"/>
</dbReference>
<evidence type="ECO:0000256" key="5">
    <source>
        <dbReference type="ARBA" id="ARBA00022691"/>
    </source>
</evidence>
<dbReference type="GO" id="GO:0005634">
    <property type="term" value="C:nucleus"/>
    <property type="evidence" value="ECO:0007669"/>
    <property type="project" value="UniProtKB-SubCell"/>
</dbReference>
<dbReference type="Gene3D" id="3.40.50.150">
    <property type="entry name" value="Vaccinia Virus protein VP39"/>
    <property type="match status" value="2"/>
</dbReference>
<feature type="compositionally biased region" description="Low complexity" evidence="11">
    <location>
        <begin position="471"/>
        <end position="480"/>
    </location>
</feature>
<evidence type="ECO:0000256" key="9">
    <source>
        <dbReference type="ARBA" id="ARBA00047783"/>
    </source>
</evidence>
<reference evidence="13 14" key="1">
    <citation type="journal article" date="2016" name="Mol. Biol. Evol.">
        <title>Comparative Genomics of Early-Diverging Mushroom-Forming Fungi Provides Insights into the Origins of Lignocellulose Decay Capabilities.</title>
        <authorList>
            <person name="Nagy L.G."/>
            <person name="Riley R."/>
            <person name="Tritt A."/>
            <person name="Adam C."/>
            <person name="Daum C."/>
            <person name="Floudas D."/>
            <person name="Sun H."/>
            <person name="Yadav J.S."/>
            <person name="Pangilinan J."/>
            <person name="Larsson K.H."/>
            <person name="Matsuura K."/>
            <person name="Barry K."/>
            <person name="Labutti K."/>
            <person name="Kuo R."/>
            <person name="Ohm R.A."/>
            <person name="Bhattacharya S.S."/>
            <person name="Shirouzu T."/>
            <person name="Yoshinaga Y."/>
            <person name="Martin F.M."/>
            <person name="Grigoriev I.V."/>
            <person name="Hibbett D.S."/>
        </authorList>
    </citation>
    <scope>NUCLEOTIDE SEQUENCE [LARGE SCALE GENOMIC DNA]</scope>
    <source>
        <strain evidence="13 14">HHB12733</strain>
    </source>
</reference>
<dbReference type="GO" id="GO:0005759">
    <property type="term" value="C:mitochondrial matrix"/>
    <property type="evidence" value="ECO:0007669"/>
    <property type="project" value="UniProtKB-SubCell"/>
</dbReference>
<dbReference type="AlphaFoldDB" id="A0A165K368"/>
<dbReference type="Pfam" id="PF25133">
    <property type="entry name" value="TYW2_N_2"/>
    <property type="match status" value="1"/>
</dbReference>
<evidence type="ECO:0000256" key="7">
    <source>
        <dbReference type="ARBA" id="ARBA00023128"/>
    </source>
</evidence>
<evidence type="ECO:0000256" key="1">
    <source>
        <dbReference type="ARBA" id="ARBA00009775"/>
    </source>
</evidence>
<dbReference type="EC" id="2.1.1.228" evidence="10"/>
<evidence type="ECO:0000256" key="6">
    <source>
        <dbReference type="ARBA" id="ARBA00022694"/>
    </source>
</evidence>
<dbReference type="PROSITE" id="PS51684">
    <property type="entry name" value="SAM_MT_TRM5_TYW2"/>
    <property type="match status" value="1"/>
</dbReference>
<dbReference type="GO" id="GO:0052906">
    <property type="term" value="F:tRNA (guanine(37)-N1)-methyltransferase activity"/>
    <property type="evidence" value="ECO:0007669"/>
    <property type="project" value="UniProtKB-UniRule"/>
</dbReference>
<feature type="compositionally biased region" description="Basic and acidic residues" evidence="11">
    <location>
        <begin position="353"/>
        <end position="363"/>
    </location>
</feature>
<dbReference type="OrthoDB" id="408788at2759"/>
<evidence type="ECO:0000256" key="11">
    <source>
        <dbReference type="SAM" id="MobiDB-lite"/>
    </source>
</evidence>
<comment type="subunit">
    <text evidence="10">Monomer.</text>
</comment>
<feature type="compositionally biased region" description="Polar residues" evidence="11">
    <location>
        <begin position="423"/>
        <end position="441"/>
    </location>
</feature>
<accession>A0A165K368</accession>
<evidence type="ECO:0000256" key="2">
    <source>
        <dbReference type="ARBA" id="ARBA00022490"/>
    </source>
</evidence>
<keyword evidence="14" id="KW-1185">Reference proteome</keyword>
<comment type="similarity">
    <text evidence="10">Belongs to the TRM5 / TYW2 family.</text>
</comment>
<feature type="binding site" evidence="10">
    <location>
        <position position="252"/>
    </location>
    <ligand>
        <name>S-adenosyl-L-methionine</name>
        <dbReference type="ChEBI" id="CHEBI:59789"/>
    </ligand>
</feature>
<keyword evidence="7 10" id="KW-0496">Mitochondrion</keyword>
<keyword evidence="5 10" id="KW-0949">S-adenosyl-L-methionine</keyword>
<dbReference type="InterPro" id="IPR029063">
    <property type="entry name" value="SAM-dependent_MTases_sf"/>
</dbReference>
<evidence type="ECO:0000313" key="13">
    <source>
        <dbReference type="EMBL" id="KZT62609.1"/>
    </source>
</evidence>
<comment type="similarity">
    <text evidence="1">Belongs to the class I-like SAM-binding methyltransferase superfamily. TRM5/TYW2 family.</text>
</comment>
<sequence length="661" mass="74965">MLIRLTHSPFRRLARPALASAHSCSRTPQLSLIRNMAIDFNPPPVPLGVLDREKFQKTITVLAAALPVQKIGEVRSNNVARSAVLRETRVQPVVKAYGEKADKRLLLLASEKEEELDQEALAFIKDRALEIVPYQIKLDYDFWDAEDIMRALLPQDIIVPGAFTSVGHVIHLNLRERQLPYKYLIGEVLLDKLKSMRTVVNKTDIIHAQYRYFEMELLAGVPDFLVEVNEHGNIYNFNYREVYYNTRLEREHWRLVEKFNPNEVVCDVMGGVGPFAIPAAKKGCAVLLNDLNPNAIKWARLNVVKNKVDKDLIRLSEIDGIDFIRQSVIDLFHAPFPAWQPVTRLSRRERDAAVRKRLTEKQAKKAASRSPKQGKSDLPVQPRSRSPSPRRQIEQPPNFLFAHPSTSQLLATSDSADADRVSPSKNVPSTPETASTLTPNFVPSGRIASPITRNGSVLSAPSAPSAPSPPASSRSISSQANPESPSPRYVPTGMERRTPGHYILNLPTTALLFLFGFRGFLRPLMATHRMAPHYGPEKNMPMVHVHCFTKEQTDDSMKQDILKRASEVLNYRLRLDMPELELHHVRKVAPMKNQWCLSFRLPWQVAIEDVAEAEIDRLKENLVKAHLELDITPELDEYEDIEPPSLVPKERKREFPNVDMI</sequence>
<dbReference type="PANTHER" id="PTHR23245">
    <property type="entry name" value="TRNA METHYLTRANSFERASE"/>
    <property type="match status" value="1"/>
</dbReference>
<comment type="function">
    <text evidence="10">Specifically methylates the N1 position of guanosine-37 in various cytoplasmic and mitochondrial tRNAs. Methylation is not dependent on the nature of the nucleoside 5' of the target nucleoside. This is the first step in the biosynthesis of wybutosine (yW), a modified base adjacent to the anticodon of tRNAs and required for accurate decoding.</text>
</comment>
<evidence type="ECO:0000259" key="12">
    <source>
        <dbReference type="PROSITE" id="PS51684"/>
    </source>
</evidence>
<keyword evidence="8 10" id="KW-0539">Nucleus</keyword>
<evidence type="ECO:0000256" key="8">
    <source>
        <dbReference type="ARBA" id="ARBA00023242"/>
    </source>
</evidence>
<evidence type="ECO:0000256" key="3">
    <source>
        <dbReference type="ARBA" id="ARBA00022603"/>
    </source>
</evidence>
<dbReference type="InParanoid" id="A0A165K368"/>
<dbReference type="FunFam" id="3.30.300.110:FF:000001">
    <property type="entry name" value="tRNA (guanine(37)-N1)-methyltransferase"/>
    <property type="match status" value="1"/>
</dbReference>
<dbReference type="Proteomes" id="UP000076842">
    <property type="component" value="Unassembled WGS sequence"/>
</dbReference>
<feature type="region of interest" description="Disordered" evidence="11">
    <location>
        <begin position="353"/>
        <end position="396"/>
    </location>
</feature>
<dbReference type="InterPro" id="IPR056743">
    <property type="entry name" value="TRM5-TYW2-like_MTfase"/>
</dbReference>
<dbReference type="GO" id="GO:0002939">
    <property type="term" value="P:tRNA N1-guanine methylation"/>
    <property type="evidence" value="ECO:0007669"/>
    <property type="project" value="TreeGrafter"/>
</dbReference>
<dbReference type="PANTHER" id="PTHR23245:SF36">
    <property type="entry name" value="TRNA (GUANINE(37)-N1)-METHYLTRANSFERASE"/>
    <property type="match status" value="1"/>
</dbReference>
<gene>
    <name evidence="10" type="primary">TRM5</name>
    <name evidence="13" type="ORF">CALCODRAFT_138955</name>
</gene>
<name>A0A165K368_9BASI</name>
<dbReference type="Gene3D" id="3.30.300.110">
    <property type="entry name" value="Met-10+ protein-like domains"/>
    <property type="match status" value="1"/>
</dbReference>
<dbReference type="EMBL" id="KV423915">
    <property type="protein sequence ID" value="KZT62609.1"/>
    <property type="molecule type" value="Genomic_DNA"/>
</dbReference>
<dbReference type="InterPro" id="IPR030382">
    <property type="entry name" value="MeTrfase_TRM5/TYW2"/>
</dbReference>
<dbReference type="InterPro" id="IPR025792">
    <property type="entry name" value="tRNA_Gua_MeTrfase_euk"/>
</dbReference>
<feature type="compositionally biased region" description="Low complexity" evidence="11">
    <location>
        <begin position="379"/>
        <end position="396"/>
    </location>
</feature>
<keyword evidence="4 10" id="KW-0808">Transferase</keyword>
<feature type="domain" description="SAM-dependent methyltransferase TRM5/TYW2-type" evidence="12">
    <location>
        <begin position="163"/>
        <end position="603"/>
    </location>
</feature>
<organism evidence="13 14">
    <name type="scientific">Calocera cornea HHB12733</name>
    <dbReference type="NCBI Taxonomy" id="1353952"/>
    <lineage>
        <taxon>Eukaryota</taxon>
        <taxon>Fungi</taxon>
        <taxon>Dikarya</taxon>
        <taxon>Basidiomycota</taxon>
        <taxon>Agaricomycotina</taxon>
        <taxon>Dacrymycetes</taxon>
        <taxon>Dacrymycetales</taxon>
        <taxon>Dacrymycetaceae</taxon>
        <taxon>Calocera</taxon>
    </lineage>
</organism>
<evidence type="ECO:0000313" key="14">
    <source>
        <dbReference type="Proteomes" id="UP000076842"/>
    </source>
</evidence>
<keyword evidence="2 10" id="KW-0963">Cytoplasm</keyword>
<feature type="binding site" evidence="10">
    <location>
        <begin position="290"/>
        <end position="291"/>
    </location>
    <ligand>
        <name>S-adenosyl-L-methionine</name>
        <dbReference type="ChEBI" id="CHEBI:59789"/>
    </ligand>
</feature>
<keyword evidence="6 10" id="KW-0819">tRNA processing</keyword>
<comment type="catalytic activity">
    <reaction evidence="9 10">
        <text>guanosine(37) in tRNA + S-adenosyl-L-methionine = N(1)-methylguanosine(37) in tRNA + S-adenosyl-L-homocysteine + H(+)</text>
        <dbReference type="Rhea" id="RHEA:36899"/>
        <dbReference type="Rhea" id="RHEA-COMP:10145"/>
        <dbReference type="Rhea" id="RHEA-COMP:10147"/>
        <dbReference type="ChEBI" id="CHEBI:15378"/>
        <dbReference type="ChEBI" id="CHEBI:57856"/>
        <dbReference type="ChEBI" id="CHEBI:59789"/>
        <dbReference type="ChEBI" id="CHEBI:73542"/>
        <dbReference type="ChEBI" id="CHEBI:74269"/>
        <dbReference type="EC" id="2.1.1.228"/>
    </reaction>
</comment>
<feature type="binding site" evidence="10">
    <location>
        <position position="505"/>
    </location>
    <ligand>
        <name>S-adenosyl-L-methionine</name>
        <dbReference type="ChEBI" id="CHEBI:59789"/>
    </ligand>
</feature>
<feature type="region of interest" description="Disordered" evidence="11">
    <location>
        <begin position="411"/>
        <end position="494"/>
    </location>
</feature>